<name>A0ABP9RF91_9PSEU</name>
<evidence type="ECO:0000313" key="2">
    <source>
        <dbReference type="Proteomes" id="UP001428817"/>
    </source>
</evidence>
<proteinExistence type="predicted"/>
<sequence length="111" mass="12199">MHDEPPMCLVAGATGYLGGRLEPRTLLRLRAEMKVPGLAWLELGIQEEDGGRATYRQRAIFVPRGLAGHLYWWSVAPFHAVVFGGMARNITRTAERAGPDHGTPPSPGRPR</sequence>
<gene>
    <name evidence="1" type="ORF">GCM10023321_83780</name>
</gene>
<accession>A0ABP9RF91</accession>
<keyword evidence="2" id="KW-1185">Reference proteome</keyword>
<comment type="caution">
    <text evidence="1">The sequence shown here is derived from an EMBL/GenBank/DDBJ whole genome shotgun (WGS) entry which is preliminary data.</text>
</comment>
<evidence type="ECO:0008006" key="3">
    <source>
        <dbReference type="Google" id="ProtNLM"/>
    </source>
</evidence>
<protein>
    <recommendedName>
        <fullName evidence="3">DUF2867 domain-containing protein</fullName>
    </recommendedName>
</protein>
<dbReference type="RefSeq" id="WP_425572322.1">
    <property type="nucleotide sequence ID" value="NZ_BAABJP010000068.1"/>
</dbReference>
<dbReference type="Proteomes" id="UP001428817">
    <property type="component" value="Unassembled WGS sequence"/>
</dbReference>
<dbReference type="InterPro" id="IPR021295">
    <property type="entry name" value="DUF2867"/>
</dbReference>
<dbReference type="EMBL" id="BAABJP010000068">
    <property type="protein sequence ID" value="GAA5176144.1"/>
    <property type="molecule type" value="Genomic_DNA"/>
</dbReference>
<reference evidence="2" key="1">
    <citation type="journal article" date="2019" name="Int. J. Syst. Evol. Microbiol.">
        <title>The Global Catalogue of Microorganisms (GCM) 10K type strain sequencing project: providing services to taxonomists for standard genome sequencing and annotation.</title>
        <authorList>
            <consortium name="The Broad Institute Genomics Platform"/>
            <consortium name="The Broad Institute Genome Sequencing Center for Infectious Disease"/>
            <person name="Wu L."/>
            <person name="Ma J."/>
        </authorList>
    </citation>
    <scope>NUCLEOTIDE SEQUENCE [LARGE SCALE GENOMIC DNA]</scope>
    <source>
        <strain evidence="2">JCM 18303</strain>
    </source>
</reference>
<evidence type="ECO:0000313" key="1">
    <source>
        <dbReference type="EMBL" id="GAA5176144.1"/>
    </source>
</evidence>
<organism evidence="1 2">
    <name type="scientific">Pseudonocardia eucalypti</name>
    <dbReference type="NCBI Taxonomy" id="648755"/>
    <lineage>
        <taxon>Bacteria</taxon>
        <taxon>Bacillati</taxon>
        <taxon>Actinomycetota</taxon>
        <taxon>Actinomycetes</taxon>
        <taxon>Pseudonocardiales</taxon>
        <taxon>Pseudonocardiaceae</taxon>
        <taxon>Pseudonocardia</taxon>
    </lineage>
</organism>
<dbReference type="Pfam" id="PF11066">
    <property type="entry name" value="DUF2867"/>
    <property type="match status" value="1"/>
</dbReference>